<gene>
    <name evidence="2" type="ORF">KIP89_09250</name>
</gene>
<accession>A0ABS5R6J4</accession>
<dbReference type="InterPro" id="IPR003735">
    <property type="entry name" value="Metal_Tscrpt_repr"/>
</dbReference>
<keyword evidence="3" id="KW-1185">Reference proteome</keyword>
<evidence type="ECO:0000256" key="1">
    <source>
        <dbReference type="ARBA" id="ARBA00005260"/>
    </source>
</evidence>
<evidence type="ECO:0000313" key="2">
    <source>
        <dbReference type="EMBL" id="MBS9477291.1"/>
    </source>
</evidence>
<dbReference type="Proteomes" id="UP001166585">
    <property type="component" value="Unassembled WGS sequence"/>
</dbReference>
<dbReference type="RefSeq" id="WP_213755077.1">
    <property type="nucleotide sequence ID" value="NZ_JAHCQH010000015.1"/>
</dbReference>
<dbReference type="InterPro" id="IPR038390">
    <property type="entry name" value="Metal_Tscrpt_repr_sf"/>
</dbReference>
<evidence type="ECO:0000313" key="3">
    <source>
        <dbReference type="Proteomes" id="UP001166585"/>
    </source>
</evidence>
<comment type="similarity">
    <text evidence="1">Belongs to the FrmR/RcnR family.</text>
</comment>
<dbReference type="Pfam" id="PF02583">
    <property type="entry name" value="Trns_repr_metal"/>
    <property type="match status" value="1"/>
</dbReference>
<dbReference type="EMBL" id="JAHCQH010000015">
    <property type="protein sequence ID" value="MBS9477291.1"/>
    <property type="molecule type" value="Genomic_DNA"/>
</dbReference>
<comment type="caution">
    <text evidence="2">The sequence shown here is derived from an EMBL/GenBank/DDBJ whole genome shotgun (WGS) entry which is preliminary data.</text>
</comment>
<dbReference type="PANTHER" id="PTHR33677">
    <property type="entry name" value="TRANSCRIPTIONAL REPRESSOR FRMR-RELATED"/>
    <property type="match status" value="1"/>
</dbReference>
<protein>
    <submittedName>
        <fullName evidence="2">Metal/formaldehyde-sensitive transcriptional repressor</fullName>
    </submittedName>
</protein>
<dbReference type="CDD" id="cd10153">
    <property type="entry name" value="RcnR-FrmR-like_DUF156"/>
    <property type="match status" value="1"/>
</dbReference>
<name>A0ABS5R6J4_9HYPH</name>
<proteinExistence type="inferred from homology"/>
<reference evidence="2" key="1">
    <citation type="submission" date="2021-05" db="EMBL/GenBank/DDBJ databases">
        <authorList>
            <person name="Sun Q."/>
            <person name="Inoue M."/>
        </authorList>
    </citation>
    <scope>NUCLEOTIDE SEQUENCE</scope>
    <source>
        <strain evidence="2">VKM B-3255</strain>
    </source>
</reference>
<organism evidence="2 3">
    <name type="scientific">Ancylobacter radicis</name>
    <dbReference type="NCBI Taxonomy" id="2836179"/>
    <lineage>
        <taxon>Bacteria</taxon>
        <taxon>Pseudomonadati</taxon>
        <taxon>Pseudomonadota</taxon>
        <taxon>Alphaproteobacteria</taxon>
        <taxon>Hyphomicrobiales</taxon>
        <taxon>Xanthobacteraceae</taxon>
        <taxon>Ancylobacter</taxon>
    </lineage>
</organism>
<dbReference type="Gene3D" id="1.20.58.1000">
    <property type="entry name" value="Metal-sensitive repressor, helix protomer"/>
    <property type="match status" value="1"/>
</dbReference>
<sequence length="93" mass="10170">MPHSPDDKKRALTRLRRIRGQAEALERAVEAGTDCRPLLQQIAALRGAVGGLMAEVLESHLRETFGPGAPGHQPGPFDGELDEITTILRTYLK</sequence>
<dbReference type="PANTHER" id="PTHR33677:SF5">
    <property type="entry name" value="TRANSCRIPTIONAL REPRESSOR FRMR"/>
    <property type="match status" value="1"/>
</dbReference>